<dbReference type="EMBL" id="UYRX01000375">
    <property type="protein sequence ID" value="VDK81159.1"/>
    <property type="molecule type" value="Genomic_DNA"/>
</dbReference>
<accession>A0A3P6TCU9</accession>
<name>A0A3P6TCU9_LITSI</name>
<keyword evidence="3" id="KW-1185">Reference proteome</keyword>
<keyword evidence="1" id="KW-0812">Transmembrane</keyword>
<sequence>MKSSTNLVLPLEERGIELVALDAQSTGELANAPLKKSFANQDRTKQAIMPNNAVEITSATSNSGNGIQLPTFVEHSPTTTSNEGRLQSDRTLCTLSNGVVCEFDCIDENRCSCPDGTHTVMDNGACLSRPDNHGPSFVCFSTDDLQVTWNRWMHTLKIRSRMIYNEIKMHTNYDRIFLEFGHVNSNEQISFFDEQTEKSNKVVIRINKILQNGLFLTVPYSFYTNQTIDPLTYQYGLRICAFNNSEIKNPFMVNWTKSAGRSIIYLSGTQFERSYVENTMFTERKQMIRMAFIIVPIILIVLLMFLLVIVIYMNCTRLKRFYSRRKTRNFRPFVWNGNVPPSITSGTVYEKHPSVITKSTF</sequence>
<evidence type="ECO:0000256" key="1">
    <source>
        <dbReference type="SAM" id="Phobius"/>
    </source>
</evidence>
<proteinExistence type="predicted"/>
<keyword evidence="1" id="KW-0472">Membrane</keyword>
<keyword evidence="1" id="KW-1133">Transmembrane helix</keyword>
<gene>
    <name evidence="2" type="ORF">NLS_LOCUS5206</name>
</gene>
<dbReference type="OMA" id="ERINATW"/>
<protein>
    <submittedName>
        <fullName evidence="2">Uncharacterized protein</fullName>
    </submittedName>
</protein>
<feature type="transmembrane region" description="Helical" evidence="1">
    <location>
        <begin position="290"/>
        <end position="315"/>
    </location>
</feature>
<evidence type="ECO:0000313" key="3">
    <source>
        <dbReference type="Proteomes" id="UP000277928"/>
    </source>
</evidence>
<evidence type="ECO:0000313" key="2">
    <source>
        <dbReference type="EMBL" id="VDK81159.1"/>
    </source>
</evidence>
<organism evidence="2 3">
    <name type="scientific">Litomosoides sigmodontis</name>
    <name type="common">Filarial nematode worm</name>
    <dbReference type="NCBI Taxonomy" id="42156"/>
    <lineage>
        <taxon>Eukaryota</taxon>
        <taxon>Metazoa</taxon>
        <taxon>Ecdysozoa</taxon>
        <taxon>Nematoda</taxon>
        <taxon>Chromadorea</taxon>
        <taxon>Rhabditida</taxon>
        <taxon>Spirurina</taxon>
        <taxon>Spiruromorpha</taxon>
        <taxon>Filarioidea</taxon>
        <taxon>Onchocercidae</taxon>
        <taxon>Litomosoides</taxon>
    </lineage>
</organism>
<dbReference type="OrthoDB" id="5866024at2759"/>
<reference evidence="2 3" key="1">
    <citation type="submission" date="2018-08" db="EMBL/GenBank/DDBJ databases">
        <authorList>
            <person name="Laetsch R D."/>
            <person name="Stevens L."/>
            <person name="Kumar S."/>
            <person name="Blaxter L. M."/>
        </authorList>
    </citation>
    <scope>NUCLEOTIDE SEQUENCE [LARGE SCALE GENOMIC DNA]</scope>
</reference>
<dbReference type="AlphaFoldDB" id="A0A3P6TCU9"/>
<dbReference type="Proteomes" id="UP000277928">
    <property type="component" value="Unassembled WGS sequence"/>
</dbReference>